<evidence type="ECO:0000313" key="2">
    <source>
        <dbReference type="EMBL" id="VVC95129.1"/>
    </source>
</evidence>
<organism evidence="2 3">
    <name type="scientific">Leptidea sinapis</name>
    <dbReference type="NCBI Taxonomy" id="189913"/>
    <lineage>
        <taxon>Eukaryota</taxon>
        <taxon>Metazoa</taxon>
        <taxon>Ecdysozoa</taxon>
        <taxon>Arthropoda</taxon>
        <taxon>Hexapoda</taxon>
        <taxon>Insecta</taxon>
        <taxon>Pterygota</taxon>
        <taxon>Neoptera</taxon>
        <taxon>Endopterygota</taxon>
        <taxon>Lepidoptera</taxon>
        <taxon>Glossata</taxon>
        <taxon>Ditrysia</taxon>
        <taxon>Papilionoidea</taxon>
        <taxon>Pieridae</taxon>
        <taxon>Dismorphiinae</taxon>
        <taxon>Leptidea</taxon>
    </lineage>
</organism>
<accession>A0A5E4QA53</accession>
<name>A0A5E4QA53_9NEOP</name>
<protein>
    <submittedName>
        <fullName evidence="2">Uncharacterized protein</fullName>
    </submittedName>
</protein>
<reference evidence="2 3" key="1">
    <citation type="submission" date="2017-07" db="EMBL/GenBank/DDBJ databases">
        <authorList>
            <person name="Talla V."/>
            <person name="Backstrom N."/>
        </authorList>
    </citation>
    <scope>NUCLEOTIDE SEQUENCE [LARGE SCALE GENOMIC DNA]</scope>
</reference>
<dbReference type="Proteomes" id="UP000324832">
    <property type="component" value="Unassembled WGS sequence"/>
</dbReference>
<proteinExistence type="predicted"/>
<feature type="region of interest" description="Disordered" evidence="1">
    <location>
        <begin position="128"/>
        <end position="150"/>
    </location>
</feature>
<feature type="compositionally biased region" description="Low complexity" evidence="1">
    <location>
        <begin position="133"/>
        <end position="147"/>
    </location>
</feature>
<evidence type="ECO:0000313" key="3">
    <source>
        <dbReference type="Proteomes" id="UP000324832"/>
    </source>
</evidence>
<dbReference type="EMBL" id="FZQP02002225">
    <property type="protein sequence ID" value="VVC95129.1"/>
    <property type="molecule type" value="Genomic_DNA"/>
</dbReference>
<dbReference type="AlphaFoldDB" id="A0A5E4QA53"/>
<keyword evidence="3" id="KW-1185">Reference proteome</keyword>
<evidence type="ECO:0000256" key="1">
    <source>
        <dbReference type="SAM" id="MobiDB-lite"/>
    </source>
</evidence>
<gene>
    <name evidence="2" type="ORF">LSINAPIS_LOCUS6918</name>
</gene>
<sequence>MLVKNGCVLNPRVHDKCPQPMYLECIKLFLLNISPRYQETDMECCIGHTTETTTVQEKPNDCESEVESSGEFHSPVTCESPKTWETTTENIQTRTMSSKEDQTLTLDPPTRSSTARTITANVHTTKPELTTEYSKSSSRMTRSTYTMPDKETTARTTISTTLSTTETTEMTTQTIKTNTPSSSESNPSFEVISTPSKIATKIKVLKIRRLMKNYIAK</sequence>